<dbReference type="RefSeq" id="WP_136368577.1">
    <property type="nucleotide sequence ID" value="NZ_SSOB01000004.1"/>
</dbReference>
<keyword evidence="5" id="KW-1185">Reference proteome</keyword>
<reference evidence="4 5" key="1">
    <citation type="submission" date="2019-04" db="EMBL/GenBank/DDBJ databases">
        <title>Cohnella sp. nov. isolated from preserved vegetables.</title>
        <authorList>
            <person name="Lin S.-Y."/>
            <person name="Hung M.-H."/>
            <person name="Young C.-C."/>
        </authorList>
    </citation>
    <scope>NUCLEOTIDE SEQUENCE [LARGE SCALE GENOMIC DNA]</scope>
    <source>
        <strain evidence="4 5">CC-MHH1044</strain>
    </source>
</reference>
<sequence>MDPKKRYESERLAGKENRERTIVEAAEQVFTNKGIENATMQDVATEANVGIATVFRFFSKKDKLILAVATRKMESVLQDFRDIAESPVPCIRKIELLFDNFSRLESLGQAKLLENFDSYVAHLPEPLEDIEAYDTVYRQISRVFASIAEEGARDGSIRTDIPTQEVLTTIVNVFGVFSRKLTLLSHIPVARQDFPPQSQLEQLKKIFLSYLRPPE</sequence>
<dbReference type="AlphaFoldDB" id="A0A4S4C6A7"/>
<dbReference type="GO" id="GO:0000976">
    <property type="term" value="F:transcription cis-regulatory region binding"/>
    <property type="evidence" value="ECO:0007669"/>
    <property type="project" value="TreeGrafter"/>
</dbReference>
<dbReference type="OrthoDB" id="2388018at2"/>
<dbReference type="InterPro" id="IPR036271">
    <property type="entry name" value="Tet_transcr_reg_TetR-rel_C_sf"/>
</dbReference>
<accession>A0A4S4C6A7</accession>
<comment type="caution">
    <text evidence="4">The sequence shown here is derived from an EMBL/GenBank/DDBJ whole genome shotgun (WGS) entry which is preliminary data.</text>
</comment>
<dbReference type="PRINTS" id="PR00455">
    <property type="entry name" value="HTHTETR"/>
</dbReference>
<dbReference type="PROSITE" id="PS50977">
    <property type="entry name" value="HTH_TETR_2"/>
    <property type="match status" value="1"/>
</dbReference>
<dbReference type="Gene3D" id="1.10.357.10">
    <property type="entry name" value="Tetracycline Repressor, domain 2"/>
    <property type="match status" value="1"/>
</dbReference>
<dbReference type="EMBL" id="SSOB01000004">
    <property type="protein sequence ID" value="THF83421.1"/>
    <property type="molecule type" value="Genomic_DNA"/>
</dbReference>
<gene>
    <name evidence="4" type="ORF">E6C55_04445</name>
</gene>
<evidence type="ECO:0000259" key="3">
    <source>
        <dbReference type="PROSITE" id="PS50977"/>
    </source>
</evidence>
<keyword evidence="1 2" id="KW-0238">DNA-binding</keyword>
<organism evidence="4 5">
    <name type="scientific">Cohnella fermenti</name>
    <dbReference type="NCBI Taxonomy" id="2565925"/>
    <lineage>
        <taxon>Bacteria</taxon>
        <taxon>Bacillati</taxon>
        <taxon>Bacillota</taxon>
        <taxon>Bacilli</taxon>
        <taxon>Bacillales</taxon>
        <taxon>Paenibacillaceae</taxon>
        <taxon>Cohnella</taxon>
    </lineage>
</organism>
<dbReference type="InterPro" id="IPR009057">
    <property type="entry name" value="Homeodomain-like_sf"/>
</dbReference>
<feature type="DNA-binding region" description="H-T-H motif" evidence="2">
    <location>
        <begin position="39"/>
        <end position="58"/>
    </location>
</feature>
<dbReference type="SUPFAM" id="SSF46689">
    <property type="entry name" value="Homeodomain-like"/>
    <property type="match status" value="1"/>
</dbReference>
<dbReference type="Proteomes" id="UP000310636">
    <property type="component" value="Unassembled WGS sequence"/>
</dbReference>
<dbReference type="PANTHER" id="PTHR30055:SF226">
    <property type="entry name" value="HTH-TYPE TRANSCRIPTIONAL REGULATOR PKSA"/>
    <property type="match status" value="1"/>
</dbReference>
<feature type="domain" description="HTH tetR-type" evidence="3">
    <location>
        <begin position="16"/>
        <end position="76"/>
    </location>
</feature>
<dbReference type="Pfam" id="PF00440">
    <property type="entry name" value="TetR_N"/>
    <property type="match status" value="1"/>
</dbReference>
<name>A0A4S4C6A7_9BACL</name>
<evidence type="ECO:0000256" key="1">
    <source>
        <dbReference type="ARBA" id="ARBA00023125"/>
    </source>
</evidence>
<evidence type="ECO:0000256" key="2">
    <source>
        <dbReference type="PROSITE-ProRule" id="PRU00335"/>
    </source>
</evidence>
<dbReference type="InterPro" id="IPR023772">
    <property type="entry name" value="DNA-bd_HTH_TetR-type_CS"/>
</dbReference>
<protein>
    <submittedName>
        <fullName evidence="4">TetR/AcrR family transcriptional regulator</fullName>
    </submittedName>
</protein>
<proteinExistence type="predicted"/>
<dbReference type="SUPFAM" id="SSF48498">
    <property type="entry name" value="Tetracyclin repressor-like, C-terminal domain"/>
    <property type="match status" value="1"/>
</dbReference>
<dbReference type="InterPro" id="IPR050109">
    <property type="entry name" value="HTH-type_TetR-like_transc_reg"/>
</dbReference>
<evidence type="ECO:0000313" key="4">
    <source>
        <dbReference type="EMBL" id="THF83421.1"/>
    </source>
</evidence>
<evidence type="ECO:0000313" key="5">
    <source>
        <dbReference type="Proteomes" id="UP000310636"/>
    </source>
</evidence>
<dbReference type="GO" id="GO:0003700">
    <property type="term" value="F:DNA-binding transcription factor activity"/>
    <property type="evidence" value="ECO:0007669"/>
    <property type="project" value="TreeGrafter"/>
</dbReference>
<dbReference type="PANTHER" id="PTHR30055">
    <property type="entry name" value="HTH-TYPE TRANSCRIPTIONAL REGULATOR RUTR"/>
    <property type="match status" value="1"/>
</dbReference>
<dbReference type="InterPro" id="IPR001647">
    <property type="entry name" value="HTH_TetR"/>
</dbReference>
<dbReference type="PROSITE" id="PS01081">
    <property type="entry name" value="HTH_TETR_1"/>
    <property type="match status" value="1"/>
</dbReference>